<evidence type="ECO:0000313" key="1">
    <source>
        <dbReference type="EMBL" id="TKR73864.1"/>
    </source>
</evidence>
<sequence>MDQLPYAFIDNVAALHSAEFVNPFEALDSRLWSTIGETHRRERRHFILAVKNCSDGTDLSLLTRNREFPLSSVLSRNLSYVSIYGIFLLQLNFVTSKFHHDLKSFLQNVRVRTLKYLCSNCNTSSVLQEMECAWKLPTEILKINTLCPKQVLAYHLFENSYLKKILLTPAKFSFIIMIANSWKAGEMQEIDEECDCLSGEDLIKFGFTKHQFPNTFPTYEMSSTVIRNGEARTLCFVLEY</sequence>
<proteinExistence type="predicted"/>
<dbReference type="AlphaFoldDB" id="A0A4U5MVS4"/>
<reference evidence="1 2" key="2">
    <citation type="journal article" date="2019" name="G3 (Bethesda)">
        <title>Hybrid Assembly of the Genome of the Entomopathogenic Nematode Steinernema carpocapsae Identifies the X-Chromosome.</title>
        <authorList>
            <person name="Serra L."/>
            <person name="Macchietto M."/>
            <person name="Macias-Munoz A."/>
            <person name="McGill C.J."/>
            <person name="Rodriguez I.M."/>
            <person name="Rodriguez B."/>
            <person name="Murad R."/>
            <person name="Mortazavi A."/>
        </authorList>
    </citation>
    <scope>NUCLEOTIDE SEQUENCE [LARGE SCALE GENOMIC DNA]</scope>
    <source>
        <strain evidence="1 2">ALL</strain>
    </source>
</reference>
<reference evidence="1 2" key="1">
    <citation type="journal article" date="2015" name="Genome Biol.">
        <title>Comparative genomics of Steinernema reveals deeply conserved gene regulatory networks.</title>
        <authorList>
            <person name="Dillman A.R."/>
            <person name="Macchietto M."/>
            <person name="Porter C.F."/>
            <person name="Rogers A."/>
            <person name="Williams B."/>
            <person name="Antoshechkin I."/>
            <person name="Lee M.M."/>
            <person name="Goodwin Z."/>
            <person name="Lu X."/>
            <person name="Lewis E.E."/>
            <person name="Goodrich-Blair H."/>
            <person name="Stock S.P."/>
            <person name="Adams B.J."/>
            <person name="Sternberg P.W."/>
            <person name="Mortazavi A."/>
        </authorList>
    </citation>
    <scope>NUCLEOTIDE SEQUENCE [LARGE SCALE GENOMIC DNA]</scope>
    <source>
        <strain evidence="1 2">ALL</strain>
    </source>
</reference>
<accession>A0A4U5MVS4</accession>
<evidence type="ECO:0000313" key="2">
    <source>
        <dbReference type="Proteomes" id="UP000298663"/>
    </source>
</evidence>
<comment type="caution">
    <text evidence="1">The sequence shown here is derived from an EMBL/GenBank/DDBJ whole genome shotgun (WGS) entry which is preliminary data.</text>
</comment>
<organism evidence="1 2">
    <name type="scientific">Steinernema carpocapsae</name>
    <name type="common">Entomopathogenic nematode</name>
    <dbReference type="NCBI Taxonomy" id="34508"/>
    <lineage>
        <taxon>Eukaryota</taxon>
        <taxon>Metazoa</taxon>
        <taxon>Ecdysozoa</taxon>
        <taxon>Nematoda</taxon>
        <taxon>Chromadorea</taxon>
        <taxon>Rhabditida</taxon>
        <taxon>Tylenchina</taxon>
        <taxon>Panagrolaimomorpha</taxon>
        <taxon>Strongyloidoidea</taxon>
        <taxon>Steinernematidae</taxon>
        <taxon>Steinernema</taxon>
    </lineage>
</organism>
<protein>
    <submittedName>
        <fullName evidence="1">Uncharacterized protein</fullName>
    </submittedName>
</protein>
<gene>
    <name evidence="1" type="ORF">L596_021119</name>
</gene>
<name>A0A4U5MVS4_STECR</name>
<keyword evidence="2" id="KW-1185">Reference proteome</keyword>
<dbReference type="EMBL" id="AZBU02000006">
    <property type="protein sequence ID" value="TKR73864.1"/>
    <property type="molecule type" value="Genomic_DNA"/>
</dbReference>
<dbReference type="Proteomes" id="UP000298663">
    <property type="component" value="Unassembled WGS sequence"/>
</dbReference>